<evidence type="ECO:0000313" key="2">
    <source>
        <dbReference type="EMBL" id="KAI1878734.1"/>
    </source>
</evidence>
<dbReference type="PANTHER" id="PTHR35332">
    <property type="entry name" value="REGULATION OF ENOLASE PROTEIN 1"/>
    <property type="match status" value="1"/>
</dbReference>
<dbReference type="EMBL" id="JAFIMR010000005">
    <property type="protein sequence ID" value="KAI1878734.1"/>
    <property type="molecule type" value="Genomic_DNA"/>
</dbReference>
<protein>
    <submittedName>
        <fullName evidence="2">Uncharacterized protein</fullName>
    </submittedName>
</protein>
<proteinExistence type="predicted"/>
<dbReference type="InterPro" id="IPR009784">
    <property type="entry name" value="DUF1349"/>
</dbReference>
<dbReference type="Pfam" id="PF07081">
    <property type="entry name" value="DUF1349"/>
    <property type="match status" value="1"/>
</dbReference>
<keyword evidence="3" id="KW-1185">Reference proteome</keyword>
<evidence type="ECO:0000256" key="1">
    <source>
        <dbReference type="SAM" id="MobiDB-lite"/>
    </source>
</evidence>
<sequence length="253" mass="26359">MSSAAPGFIHINQPSPPSTSSTPFDPAAFTLTAPSKTDIHASPVPAPRYIFTAPAVLGAPARPLAAFTRARVSFAYTPALQYDHAGLALLLGASSSDADGRPGQVGRHSAWVKAGLEAKDGAVWLSVVTKTAGGWCDWSLGALPDAEGAGAGLGREVAVTIELERAKNALLVHHVRQRGGADGAEGEEEGDEHKTLIRKVPWVFLDAEDRVVAEGDEGAAWVGAFAARPDPEGRAGEGGGLEVRFWNLEIAGR</sequence>
<dbReference type="AlphaFoldDB" id="A0A9P9WTA1"/>
<organism evidence="2 3">
    <name type="scientific">Neoarthrinium moseri</name>
    <dbReference type="NCBI Taxonomy" id="1658444"/>
    <lineage>
        <taxon>Eukaryota</taxon>
        <taxon>Fungi</taxon>
        <taxon>Dikarya</taxon>
        <taxon>Ascomycota</taxon>
        <taxon>Pezizomycotina</taxon>
        <taxon>Sordariomycetes</taxon>
        <taxon>Xylariomycetidae</taxon>
        <taxon>Amphisphaeriales</taxon>
        <taxon>Apiosporaceae</taxon>
        <taxon>Neoarthrinium</taxon>
    </lineage>
</organism>
<dbReference type="Proteomes" id="UP000829685">
    <property type="component" value="Unassembled WGS sequence"/>
</dbReference>
<accession>A0A9P9WTA1</accession>
<feature type="region of interest" description="Disordered" evidence="1">
    <location>
        <begin position="1"/>
        <end position="25"/>
    </location>
</feature>
<gene>
    <name evidence="2" type="ORF">JX265_002911</name>
</gene>
<evidence type="ECO:0000313" key="3">
    <source>
        <dbReference type="Proteomes" id="UP000829685"/>
    </source>
</evidence>
<name>A0A9P9WTA1_9PEZI</name>
<dbReference type="PANTHER" id="PTHR35332:SF2">
    <property type="entry name" value="REGULATION OF ENOLASE PROTEIN 1"/>
    <property type="match status" value="1"/>
</dbReference>
<reference evidence="2" key="1">
    <citation type="submission" date="2021-03" db="EMBL/GenBank/DDBJ databases">
        <title>Revisited historic fungal species revealed as producer of novel bioactive compounds through whole genome sequencing and comparative genomics.</title>
        <authorList>
            <person name="Vignolle G.A."/>
            <person name="Hochenegger N."/>
            <person name="Mach R.L."/>
            <person name="Mach-Aigner A.R."/>
            <person name="Javad Rahimi M."/>
            <person name="Salim K.A."/>
            <person name="Chan C.M."/>
            <person name="Lim L.B.L."/>
            <person name="Cai F."/>
            <person name="Druzhinina I.S."/>
            <person name="U'Ren J.M."/>
            <person name="Derntl C."/>
        </authorList>
    </citation>
    <scope>NUCLEOTIDE SEQUENCE</scope>
    <source>
        <strain evidence="2">TUCIM 5799</strain>
    </source>
</reference>
<comment type="caution">
    <text evidence="2">The sequence shown here is derived from an EMBL/GenBank/DDBJ whole genome shotgun (WGS) entry which is preliminary data.</text>
</comment>
<dbReference type="Gene3D" id="2.60.120.200">
    <property type="match status" value="1"/>
</dbReference>